<sequence>MSDEKKTKVTEVKEKTAPGMKKGLSKDGRSSLSETKRDSDKTVRQKDLKPERETAVTSLSEAEEMKKSPKHQTEETCLSPIPFTRQKTDEDSPQTVDGEETERRSKQRESSRKSSEVRELDSVSNEEQKEPFKVTKEEGTGKKYDIKHDVEKYKRSEESSKETSKKVSEEISEKASRETSKEVSEEVSEVIEELQLQYQSLTLESLCSQKIIQLFILVKDEKKKKKKKKKKKLFPRRSVVRRPGQNLNLNLKQKQKQVDTGQKNETISPEPKRASPPPKATAPPAVLQRQNPNVLLLLKPQRLLQLAQFCSRFDPQREKTSEV</sequence>
<dbReference type="EMBL" id="JBBPFD010000002">
    <property type="protein sequence ID" value="KAK7938948.1"/>
    <property type="molecule type" value="Genomic_DNA"/>
</dbReference>
<dbReference type="AlphaFoldDB" id="A0AAW0PTE8"/>
<feature type="compositionally biased region" description="Basic and acidic residues" evidence="1">
    <location>
        <begin position="101"/>
        <end position="184"/>
    </location>
</feature>
<keyword evidence="3" id="KW-1185">Reference proteome</keyword>
<accession>A0AAW0PTE8</accession>
<reference evidence="3" key="1">
    <citation type="submission" date="2024-04" db="EMBL/GenBank/DDBJ databases">
        <title>Salinicola lusitanus LLJ914,a marine bacterium isolated from the Okinawa Trough.</title>
        <authorList>
            <person name="Li J."/>
        </authorList>
    </citation>
    <scope>NUCLEOTIDE SEQUENCE [LARGE SCALE GENOMIC DNA]</scope>
</reference>
<proteinExistence type="predicted"/>
<dbReference type="Proteomes" id="UP001460270">
    <property type="component" value="Unassembled WGS sequence"/>
</dbReference>
<comment type="caution">
    <text evidence="2">The sequence shown here is derived from an EMBL/GenBank/DDBJ whole genome shotgun (WGS) entry which is preliminary data.</text>
</comment>
<name>A0AAW0PTE8_9GOBI</name>
<gene>
    <name evidence="2" type="ORF">WMY93_002274</name>
</gene>
<feature type="compositionally biased region" description="Basic residues" evidence="1">
    <location>
        <begin position="223"/>
        <end position="240"/>
    </location>
</feature>
<feature type="region of interest" description="Disordered" evidence="1">
    <location>
        <begin position="1"/>
        <end position="184"/>
    </location>
</feature>
<feature type="compositionally biased region" description="Basic and acidic residues" evidence="1">
    <location>
        <begin position="24"/>
        <end position="54"/>
    </location>
</feature>
<organism evidence="2 3">
    <name type="scientific">Mugilogobius chulae</name>
    <name type="common">yellowstripe goby</name>
    <dbReference type="NCBI Taxonomy" id="88201"/>
    <lineage>
        <taxon>Eukaryota</taxon>
        <taxon>Metazoa</taxon>
        <taxon>Chordata</taxon>
        <taxon>Craniata</taxon>
        <taxon>Vertebrata</taxon>
        <taxon>Euteleostomi</taxon>
        <taxon>Actinopterygii</taxon>
        <taxon>Neopterygii</taxon>
        <taxon>Teleostei</taxon>
        <taxon>Neoteleostei</taxon>
        <taxon>Acanthomorphata</taxon>
        <taxon>Gobiaria</taxon>
        <taxon>Gobiiformes</taxon>
        <taxon>Gobioidei</taxon>
        <taxon>Gobiidae</taxon>
        <taxon>Gobionellinae</taxon>
        <taxon>Mugilogobius</taxon>
    </lineage>
</organism>
<protein>
    <submittedName>
        <fullName evidence="2">Uncharacterized protein</fullName>
    </submittedName>
</protein>
<feature type="compositionally biased region" description="Basic and acidic residues" evidence="1">
    <location>
        <begin position="63"/>
        <end position="74"/>
    </location>
</feature>
<evidence type="ECO:0000256" key="1">
    <source>
        <dbReference type="SAM" id="MobiDB-lite"/>
    </source>
</evidence>
<evidence type="ECO:0000313" key="3">
    <source>
        <dbReference type="Proteomes" id="UP001460270"/>
    </source>
</evidence>
<feature type="compositionally biased region" description="Polar residues" evidence="1">
    <location>
        <begin position="258"/>
        <end position="267"/>
    </location>
</feature>
<feature type="compositionally biased region" description="Basic and acidic residues" evidence="1">
    <location>
        <begin position="1"/>
        <end position="16"/>
    </location>
</feature>
<evidence type="ECO:0000313" key="2">
    <source>
        <dbReference type="EMBL" id="KAK7938948.1"/>
    </source>
</evidence>
<feature type="region of interest" description="Disordered" evidence="1">
    <location>
        <begin position="223"/>
        <end position="287"/>
    </location>
</feature>